<dbReference type="Gene3D" id="3.40.50.300">
    <property type="entry name" value="P-loop containing nucleotide triphosphate hydrolases"/>
    <property type="match status" value="1"/>
</dbReference>
<evidence type="ECO:0000256" key="1">
    <source>
        <dbReference type="SAM" id="MobiDB-lite"/>
    </source>
</evidence>
<dbReference type="Proteomes" id="UP000315295">
    <property type="component" value="Unassembled WGS sequence"/>
</dbReference>
<protein>
    <recommendedName>
        <fullName evidence="2">Dynamin N-terminal domain-containing protein</fullName>
    </recommendedName>
</protein>
<dbReference type="PANTHER" id="PTHR11566:SF21">
    <property type="entry name" value="DYNAMIN RELATED PROTEIN 1, ISOFORM A"/>
    <property type="match status" value="1"/>
</dbReference>
<reference evidence="3 4" key="1">
    <citation type="journal article" date="2019" name="G3 (Bethesda)">
        <title>Sequencing of a Wild Apple (Malus baccata) Genome Unravels the Differences Between Cultivated and Wild Apple Species Regarding Disease Resistance and Cold Tolerance.</title>
        <authorList>
            <person name="Chen X."/>
        </authorList>
    </citation>
    <scope>NUCLEOTIDE SEQUENCE [LARGE SCALE GENOMIC DNA]</scope>
    <source>
        <strain evidence="4">cv. Shandingzi</strain>
        <tissue evidence="3">Leaves</tissue>
    </source>
</reference>
<dbReference type="GO" id="GO:0008017">
    <property type="term" value="F:microtubule binding"/>
    <property type="evidence" value="ECO:0007669"/>
    <property type="project" value="TreeGrafter"/>
</dbReference>
<dbReference type="PANTHER" id="PTHR11566">
    <property type="entry name" value="DYNAMIN"/>
    <property type="match status" value="1"/>
</dbReference>
<dbReference type="STRING" id="106549.A0A540LAA5"/>
<dbReference type="InterPro" id="IPR027417">
    <property type="entry name" value="P-loop_NTPase"/>
</dbReference>
<dbReference type="InterPro" id="IPR045063">
    <property type="entry name" value="Dynamin_N"/>
</dbReference>
<accession>A0A540LAA5</accession>
<dbReference type="AlphaFoldDB" id="A0A540LAA5"/>
<evidence type="ECO:0000259" key="2">
    <source>
        <dbReference type="Pfam" id="PF00350"/>
    </source>
</evidence>
<dbReference type="SUPFAM" id="SSF52540">
    <property type="entry name" value="P-loop containing nucleoside triphosphate hydrolases"/>
    <property type="match status" value="1"/>
</dbReference>
<feature type="domain" description="Dynamin N-terminal" evidence="2">
    <location>
        <begin position="20"/>
        <end position="53"/>
    </location>
</feature>
<organism evidence="3 4">
    <name type="scientific">Malus baccata</name>
    <name type="common">Siberian crab apple</name>
    <name type="synonym">Pyrus baccata</name>
    <dbReference type="NCBI Taxonomy" id="106549"/>
    <lineage>
        <taxon>Eukaryota</taxon>
        <taxon>Viridiplantae</taxon>
        <taxon>Streptophyta</taxon>
        <taxon>Embryophyta</taxon>
        <taxon>Tracheophyta</taxon>
        <taxon>Spermatophyta</taxon>
        <taxon>Magnoliopsida</taxon>
        <taxon>eudicotyledons</taxon>
        <taxon>Gunneridae</taxon>
        <taxon>Pentapetalae</taxon>
        <taxon>rosids</taxon>
        <taxon>fabids</taxon>
        <taxon>Rosales</taxon>
        <taxon>Rosaceae</taxon>
        <taxon>Amygdaloideae</taxon>
        <taxon>Maleae</taxon>
        <taxon>Malus</taxon>
    </lineage>
</organism>
<sequence length="85" mass="8926">MEVHPSATAPNMPQISLPQVAVVGSQSSRKSSILEALVDRDFLPCGPDICTHVRNIHLPDLSSPLSVSSRTSAQSADGALSVFLS</sequence>
<dbReference type="InterPro" id="IPR022812">
    <property type="entry name" value="Dynamin"/>
</dbReference>
<dbReference type="GO" id="GO:0005874">
    <property type="term" value="C:microtubule"/>
    <property type="evidence" value="ECO:0007669"/>
    <property type="project" value="TreeGrafter"/>
</dbReference>
<gene>
    <name evidence="3" type="ORF">C1H46_031058</name>
</gene>
<evidence type="ECO:0000313" key="4">
    <source>
        <dbReference type="Proteomes" id="UP000315295"/>
    </source>
</evidence>
<proteinExistence type="predicted"/>
<name>A0A540LAA5_MALBA</name>
<dbReference type="GO" id="GO:0016020">
    <property type="term" value="C:membrane"/>
    <property type="evidence" value="ECO:0007669"/>
    <property type="project" value="TreeGrafter"/>
</dbReference>
<keyword evidence="4" id="KW-1185">Reference proteome</keyword>
<evidence type="ECO:0000313" key="3">
    <source>
        <dbReference type="EMBL" id="TQD83413.1"/>
    </source>
</evidence>
<feature type="compositionally biased region" description="Low complexity" evidence="1">
    <location>
        <begin position="62"/>
        <end position="72"/>
    </location>
</feature>
<dbReference type="GO" id="GO:0005737">
    <property type="term" value="C:cytoplasm"/>
    <property type="evidence" value="ECO:0007669"/>
    <property type="project" value="TreeGrafter"/>
</dbReference>
<dbReference type="Pfam" id="PF00350">
    <property type="entry name" value="Dynamin_N"/>
    <property type="match status" value="1"/>
</dbReference>
<dbReference type="EMBL" id="VIEB01000680">
    <property type="protein sequence ID" value="TQD83413.1"/>
    <property type="molecule type" value="Genomic_DNA"/>
</dbReference>
<comment type="caution">
    <text evidence="3">The sequence shown here is derived from an EMBL/GenBank/DDBJ whole genome shotgun (WGS) entry which is preliminary data.</text>
</comment>
<dbReference type="GO" id="GO:0003924">
    <property type="term" value="F:GTPase activity"/>
    <property type="evidence" value="ECO:0007669"/>
    <property type="project" value="TreeGrafter"/>
</dbReference>
<feature type="region of interest" description="Disordered" evidence="1">
    <location>
        <begin position="62"/>
        <end position="85"/>
    </location>
</feature>